<sequence length="93" mass="10515">MHSTLICPTAVRNGESLFLQNNPGRGWWEEQLWFEGSYVTGDQDQSEGGEEGLTLSQHLQYQAKIPDIEKCLDIVATLQAKKDSSEICNLMER</sequence>
<proteinExistence type="predicted"/>
<evidence type="ECO:0000313" key="1">
    <source>
        <dbReference type="EMBL" id="KAG5596878.1"/>
    </source>
</evidence>
<organism evidence="1 2">
    <name type="scientific">Solanum commersonii</name>
    <name type="common">Commerson's wild potato</name>
    <name type="synonym">Commerson's nightshade</name>
    <dbReference type="NCBI Taxonomy" id="4109"/>
    <lineage>
        <taxon>Eukaryota</taxon>
        <taxon>Viridiplantae</taxon>
        <taxon>Streptophyta</taxon>
        <taxon>Embryophyta</taxon>
        <taxon>Tracheophyta</taxon>
        <taxon>Spermatophyta</taxon>
        <taxon>Magnoliopsida</taxon>
        <taxon>eudicotyledons</taxon>
        <taxon>Gunneridae</taxon>
        <taxon>Pentapetalae</taxon>
        <taxon>asterids</taxon>
        <taxon>lamiids</taxon>
        <taxon>Solanales</taxon>
        <taxon>Solanaceae</taxon>
        <taxon>Solanoideae</taxon>
        <taxon>Solaneae</taxon>
        <taxon>Solanum</taxon>
    </lineage>
</organism>
<dbReference type="OrthoDB" id="10558341at2759"/>
<protein>
    <submittedName>
        <fullName evidence="1">Uncharacterized protein</fullName>
    </submittedName>
</protein>
<evidence type="ECO:0000313" key="2">
    <source>
        <dbReference type="Proteomes" id="UP000824120"/>
    </source>
</evidence>
<name>A0A9J5YD12_SOLCO</name>
<keyword evidence="2" id="KW-1185">Reference proteome</keyword>
<gene>
    <name evidence="1" type="ORF">H5410_038110</name>
</gene>
<accession>A0A9J5YD12</accession>
<reference evidence="1 2" key="1">
    <citation type="submission" date="2020-09" db="EMBL/GenBank/DDBJ databases">
        <title>De no assembly of potato wild relative species, Solanum commersonii.</title>
        <authorList>
            <person name="Cho K."/>
        </authorList>
    </citation>
    <scope>NUCLEOTIDE SEQUENCE [LARGE SCALE GENOMIC DNA]</scope>
    <source>
        <strain evidence="1">LZ3.2</strain>
        <tissue evidence="1">Leaf</tissue>
    </source>
</reference>
<comment type="caution">
    <text evidence="1">The sequence shown here is derived from an EMBL/GenBank/DDBJ whole genome shotgun (WGS) entry which is preliminary data.</text>
</comment>
<dbReference type="Proteomes" id="UP000824120">
    <property type="component" value="Chromosome 7"/>
</dbReference>
<dbReference type="EMBL" id="JACXVP010000007">
    <property type="protein sequence ID" value="KAG5596878.1"/>
    <property type="molecule type" value="Genomic_DNA"/>
</dbReference>
<dbReference type="AlphaFoldDB" id="A0A9J5YD12"/>